<dbReference type="Gene3D" id="1.10.3470.10">
    <property type="entry name" value="ABC transporter involved in vitamin B12 uptake, BtuC"/>
    <property type="match status" value="1"/>
</dbReference>
<sequence>MTSYGYASPYRSTPVVLSALIAGNLIVLLLHLMLGDYPIPVREALLAAVGGGDSKYGFVVQTLRLPRALVAFLAGAGLALSGVLLQGITRNPLAAPGVVGLNAGASLTAVAAIIVFPSIPVALMPVAAFVGALSAGALSYVLAWRRGLSPVRLLLVGVGLSASAGAIVTFLLTIGKINDAKMAVIWMTGSVYGRSWEHFWPLLPWLLVLLPVSLLLAKRLDVLQLGDDAARGLGSRLELSRGLLLLISIGLAGSAVAMAGTIGFVGLMAPHMSRYAVGAASRRVIPAAALLGGLIVMLADLFGRIMLKPIEIPCGILVAIVGAPYMLYLLYKKRRM</sequence>
<feature type="transmembrane region" description="Helical" evidence="8">
    <location>
        <begin position="198"/>
        <end position="217"/>
    </location>
</feature>
<dbReference type="RefSeq" id="WP_110842851.1">
    <property type="nucleotide sequence ID" value="NZ_QJVJ01000013.1"/>
</dbReference>
<evidence type="ECO:0000256" key="3">
    <source>
        <dbReference type="ARBA" id="ARBA00022448"/>
    </source>
</evidence>
<evidence type="ECO:0000256" key="7">
    <source>
        <dbReference type="ARBA" id="ARBA00023136"/>
    </source>
</evidence>
<dbReference type="GO" id="GO:0005886">
    <property type="term" value="C:plasma membrane"/>
    <property type="evidence" value="ECO:0007669"/>
    <property type="project" value="UniProtKB-SubCell"/>
</dbReference>
<accession>A0A2V5JWZ4</accession>
<dbReference type="PANTHER" id="PTHR30472">
    <property type="entry name" value="FERRIC ENTEROBACTIN TRANSPORT SYSTEM PERMEASE PROTEIN"/>
    <property type="match status" value="1"/>
</dbReference>
<comment type="caution">
    <text evidence="9">The sequence shown here is derived from an EMBL/GenBank/DDBJ whole genome shotgun (WGS) entry which is preliminary data.</text>
</comment>
<feature type="transmembrane region" description="Helical" evidence="8">
    <location>
        <begin position="122"/>
        <end position="142"/>
    </location>
</feature>
<keyword evidence="3" id="KW-0813">Transport</keyword>
<feature type="transmembrane region" description="Helical" evidence="8">
    <location>
        <begin position="97"/>
        <end position="116"/>
    </location>
</feature>
<dbReference type="Pfam" id="PF01032">
    <property type="entry name" value="FecCD"/>
    <property type="match status" value="1"/>
</dbReference>
<dbReference type="InterPro" id="IPR037294">
    <property type="entry name" value="ABC_BtuC-like"/>
</dbReference>
<feature type="transmembrane region" description="Helical" evidence="8">
    <location>
        <begin position="65"/>
        <end position="85"/>
    </location>
</feature>
<evidence type="ECO:0000256" key="6">
    <source>
        <dbReference type="ARBA" id="ARBA00022989"/>
    </source>
</evidence>
<feature type="transmembrane region" description="Helical" evidence="8">
    <location>
        <begin position="243"/>
        <end position="264"/>
    </location>
</feature>
<reference evidence="9 10" key="1">
    <citation type="submission" date="2018-05" db="EMBL/GenBank/DDBJ databases">
        <title>Paenibacillus flagellatus sp. nov., isolated from selenium mineral soil.</title>
        <authorList>
            <person name="Dai X."/>
        </authorList>
    </citation>
    <scope>NUCLEOTIDE SEQUENCE [LARGE SCALE GENOMIC DNA]</scope>
    <source>
        <strain evidence="9 10">DXL2</strain>
    </source>
</reference>
<evidence type="ECO:0000313" key="10">
    <source>
        <dbReference type="Proteomes" id="UP000247476"/>
    </source>
</evidence>
<keyword evidence="4" id="KW-1003">Cell membrane</keyword>
<dbReference type="AlphaFoldDB" id="A0A2V5JWZ4"/>
<dbReference type="InterPro" id="IPR000522">
    <property type="entry name" value="ABC_transptr_permease_BtuC"/>
</dbReference>
<keyword evidence="5 8" id="KW-0812">Transmembrane</keyword>
<evidence type="ECO:0000256" key="4">
    <source>
        <dbReference type="ARBA" id="ARBA00022475"/>
    </source>
</evidence>
<organism evidence="9 10">
    <name type="scientific">Paenibacillus flagellatus</name>
    <dbReference type="NCBI Taxonomy" id="2211139"/>
    <lineage>
        <taxon>Bacteria</taxon>
        <taxon>Bacillati</taxon>
        <taxon>Bacillota</taxon>
        <taxon>Bacilli</taxon>
        <taxon>Bacillales</taxon>
        <taxon>Paenibacillaceae</taxon>
        <taxon>Paenibacillus</taxon>
    </lineage>
</organism>
<dbReference type="GO" id="GO:0033214">
    <property type="term" value="P:siderophore-iron import into cell"/>
    <property type="evidence" value="ECO:0007669"/>
    <property type="project" value="TreeGrafter"/>
</dbReference>
<keyword evidence="6 8" id="KW-1133">Transmembrane helix</keyword>
<feature type="transmembrane region" description="Helical" evidence="8">
    <location>
        <begin position="284"/>
        <end position="302"/>
    </location>
</feature>
<dbReference type="Proteomes" id="UP000247476">
    <property type="component" value="Unassembled WGS sequence"/>
</dbReference>
<gene>
    <name evidence="9" type="ORF">DLM86_25270</name>
</gene>
<dbReference type="CDD" id="cd06550">
    <property type="entry name" value="TM_ABC_iron-siderophores_like"/>
    <property type="match status" value="1"/>
</dbReference>
<dbReference type="EMBL" id="QJVJ01000013">
    <property type="protein sequence ID" value="PYI51339.1"/>
    <property type="molecule type" value="Genomic_DNA"/>
</dbReference>
<feature type="transmembrane region" description="Helical" evidence="8">
    <location>
        <begin position="12"/>
        <end position="34"/>
    </location>
</feature>
<dbReference type="OrthoDB" id="9811721at2"/>
<name>A0A2V5JWZ4_9BACL</name>
<feature type="transmembrane region" description="Helical" evidence="8">
    <location>
        <begin position="314"/>
        <end position="331"/>
    </location>
</feature>
<dbReference type="FunFam" id="1.10.3470.10:FF:000001">
    <property type="entry name" value="Vitamin B12 ABC transporter permease BtuC"/>
    <property type="match status" value="1"/>
</dbReference>
<feature type="transmembrane region" description="Helical" evidence="8">
    <location>
        <begin position="154"/>
        <end position="178"/>
    </location>
</feature>
<dbReference type="PANTHER" id="PTHR30472:SF24">
    <property type="entry name" value="FERRIC ENTEROBACTIN TRANSPORT SYSTEM PERMEASE PROTEIN FEPG"/>
    <property type="match status" value="1"/>
</dbReference>
<proteinExistence type="inferred from homology"/>
<evidence type="ECO:0000256" key="2">
    <source>
        <dbReference type="ARBA" id="ARBA00007935"/>
    </source>
</evidence>
<evidence type="ECO:0000256" key="8">
    <source>
        <dbReference type="SAM" id="Phobius"/>
    </source>
</evidence>
<dbReference type="GO" id="GO:0022857">
    <property type="term" value="F:transmembrane transporter activity"/>
    <property type="evidence" value="ECO:0007669"/>
    <property type="project" value="InterPro"/>
</dbReference>
<protein>
    <submittedName>
        <fullName evidence="9">Iron ABC transporter permease</fullName>
    </submittedName>
</protein>
<dbReference type="SUPFAM" id="SSF81345">
    <property type="entry name" value="ABC transporter involved in vitamin B12 uptake, BtuC"/>
    <property type="match status" value="1"/>
</dbReference>
<comment type="similarity">
    <text evidence="2">Belongs to the binding-protein-dependent transport system permease family. FecCD subfamily.</text>
</comment>
<evidence type="ECO:0000313" key="9">
    <source>
        <dbReference type="EMBL" id="PYI51339.1"/>
    </source>
</evidence>
<keyword evidence="10" id="KW-1185">Reference proteome</keyword>
<keyword evidence="7 8" id="KW-0472">Membrane</keyword>
<comment type="subcellular location">
    <subcellularLocation>
        <location evidence="1">Cell membrane</location>
        <topology evidence="1">Multi-pass membrane protein</topology>
    </subcellularLocation>
</comment>
<evidence type="ECO:0000256" key="5">
    <source>
        <dbReference type="ARBA" id="ARBA00022692"/>
    </source>
</evidence>
<evidence type="ECO:0000256" key="1">
    <source>
        <dbReference type="ARBA" id="ARBA00004651"/>
    </source>
</evidence>